<accession>A0A517NZ01</accession>
<organism evidence="1 2">
    <name type="scientific">Stieleria marina</name>
    <dbReference type="NCBI Taxonomy" id="1930275"/>
    <lineage>
        <taxon>Bacteria</taxon>
        <taxon>Pseudomonadati</taxon>
        <taxon>Planctomycetota</taxon>
        <taxon>Planctomycetia</taxon>
        <taxon>Pirellulales</taxon>
        <taxon>Pirellulaceae</taxon>
        <taxon>Stieleria</taxon>
    </lineage>
</organism>
<evidence type="ECO:0000313" key="2">
    <source>
        <dbReference type="Proteomes" id="UP000319817"/>
    </source>
</evidence>
<protein>
    <submittedName>
        <fullName evidence="1">Uncharacterized protein</fullName>
    </submittedName>
</protein>
<reference evidence="1 2" key="1">
    <citation type="submission" date="2019-02" db="EMBL/GenBank/DDBJ databases">
        <title>Deep-cultivation of Planctomycetes and their phenomic and genomic characterization uncovers novel biology.</title>
        <authorList>
            <person name="Wiegand S."/>
            <person name="Jogler M."/>
            <person name="Boedeker C."/>
            <person name="Pinto D."/>
            <person name="Vollmers J."/>
            <person name="Rivas-Marin E."/>
            <person name="Kohn T."/>
            <person name="Peeters S.H."/>
            <person name="Heuer A."/>
            <person name="Rast P."/>
            <person name="Oberbeckmann S."/>
            <person name="Bunk B."/>
            <person name="Jeske O."/>
            <person name="Meyerdierks A."/>
            <person name="Storesund J.E."/>
            <person name="Kallscheuer N."/>
            <person name="Luecker S."/>
            <person name="Lage O.M."/>
            <person name="Pohl T."/>
            <person name="Merkel B.J."/>
            <person name="Hornburger P."/>
            <person name="Mueller R.-W."/>
            <person name="Bruemmer F."/>
            <person name="Labrenz M."/>
            <person name="Spormann A.M."/>
            <person name="Op den Camp H."/>
            <person name="Overmann J."/>
            <person name="Amann R."/>
            <person name="Jetten M.S.M."/>
            <person name="Mascher T."/>
            <person name="Medema M.H."/>
            <person name="Devos D.P."/>
            <person name="Kaster A.-K."/>
            <person name="Ovreas L."/>
            <person name="Rohde M."/>
            <person name="Galperin M.Y."/>
            <person name="Jogler C."/>
        </authorList>
    </citation>
    <scope>NUCLEOTIDE SEQUENCE [LARGE SCALE GENOMIC DNA]</scope>
    <source>
        <strain evidence="1 2">K23_9</strain>
    </source>
</reference>
<gene>
    <name evidence="1" type="ORF">K239x_43600</name>
</gene>
<sequence length="227" mass="24860">MRAVQVNQCATQSAAKTSVQPIQPAASPAFAIMLLIAGLCSGCGIPLPGGSMVEPAILGSKVDEINQLQEENAELAKLIVYCHEFEINLQQSLLDKAPDEQSTSTFRFNPETRARGIRLTPSGEDHIKEIADFLSNSQQYDAHYYAVVERSETSKRWATRHHYPVHRNPELDAMRRLVVVTALESLGVENADELVVIAPAFPTGMNATEAASAFQQTQRTQGRNLGN</sequence>
<evidence type="ECO:0000313" key="1">
    <source>
        <dbReference type="EMBL" id="QDT12351.1"/>
    </source>
</evidence>
<dbReference type="AlphaFoldDB" id="A0A517NZ01"/>
<proteinExistence type="predicted"/>
<dbReference type="EMBL" id="CP036526">
    <property type="protein sequence ID" value="QDT12351.1"/>
    <property type="molecule type" value="Genomic_DNA"/>
</dbReference>
<name>A0A517NZ01_9BACT</name>
<dbReference type="Proteomes" id="UP000319817">
    <property type="component" value="Chromosome"/>
</dbReference>
<keyword evidence="2" id="KW-1185">Reference proteome</keyword>